<comment type="caution">
    <text evidence="2">The sequence shown here is derived from an EMBL/GenBank/DDBJ whole genome shotgun (WGS) entry which is preliminary data.</text>
</comment>
<protein>
    <submittedName>
        <fullName evidence="2">Uncharacterized protein</fullName>
    </submittedName>
</protein>
<name>A0ABP9PCB2_9BACT</name>
<sequence>MALRIHTAITHGEIDNTERGRVRGRLWLLGREEPIELDLDGDAWRDVAGTRVSFVNPASQPQPELQRLNRVQNGMVGDITASRKVKVFTVPEEEWRQAYREDRIADVPTELRNSLYLEWFTIEQGRCVVESADLEITISEHVWEMDEDEEGAQRLANLQAMRDFLAAIIQRPEPTEDDEDDTDVAMTEEQWEEQLKASDRLNDAGMEAYEKYGEDEDADEKTAFVMGWDNLLEDMADAQEGVEPSEDDSPDKKRRREWAELMNQAATDAEEGESWKVDDGSDDIEDDNREADEPHPLKAQSYDFLVQVLREIGSTGINESRGEIRDQPADRFMTNLMQASGKLSAALHSRRELADPMQRGFVLAITRRCLNWMHEALLALDELLVDPAYQSAHAQFEIWKTGLQGLRDGTEKLRQELQGE</sequence>
<feature type="region of interest" description="Disordered" evidence="1">
    <location>
        <begin position="264"/>
        <end position="297"/>
    </location>
</feature>
<dbReference type="EMBL" id="BAABIA010000005">
    <property type="protein sequence ID" value="GAA5142743.1"/>
    <property type="molecule type" value="Genomic_DNA"/>
</dbReference>
<accession>A0ABP9PCB2</accession>
<reference evidence="3" key="1">
    <citation type="journal article" date="2019" name="Int. J. Syst. Evol. Microbiol.">
        <title>The Global Catalogue of Microorganisms (GCM) 10K type strain sequencing project: providing services to taxonomists for standard genome sequencing and annotation.</title>
        <authorList>
            <consortium name="The Broad Institute Genomics Platform"/>
            <consortium name="The Broad Institute Genome Sequencing Center for Infectious Disease"/>
            <person name="Wu L."/>
            <person name="Ma J."/>
        </authorList>
    </citation>
    <scope>NUCLEOTIDE SEQUENCE [LARGE SCALE GENOMIC DNA]</scope>
    <source>
        <strain evidence="3">JCM 18053</strain>
    </source>
</reference>
<keyword evidence="3" id="KW-1185">Reference proteome</keyword>
<feature type="compositionally biased region" description="Acidic residues" evidence="1">
    <location>
        <begin position="280"/>
        <end position="290"/>
    </location>
</feature>
<organism evidence="2 3">
    <name type="scientific">Prosthecobacter algae</name>
    <dbReference type="NCBI Taxonomy" id="1144682"/>
    <lineage>
        <taxon>Bacteria</taxon>
        <taxon>Pseudomonadati</taxon>
        <taxon>Verrucomicrobiota</taxon>
        <taxon>Verrucomicrobiia</taxon>
        <taxon>Verrucomicrobiales</taxon>
        <taxon>Verrucomicrobiaceae</taxon>
        <taxon>Prosthecobacter</taxon>
    </lineage>
</organism>
<proteinExistence type="predicted"/>
<evidence type="ECO:0000256" key="1">
    <source>
        <dbReference type="SAM" id="MobiDB-lite"/>
    </source>
</evidence>
<dbReference type="RefSeq" id="WP_345737109.1">
    <property type="nucleotide sequence ID" value="NZ_BAABIA010000005.1"/>
</dbReference>
<dbReference type="Proteomes" id="UP001499852">
    <property type="component" value="Unassembled WGS sequence"/>
</dbReference>
<gene>
    <name evidence="2" type="ORF">GCM10023213_29240</name>
</gene>
<evidence type="ECO:0000313" key="3">
    <source>
        <dbReference type="Proteomes" id="UP001499852"/>
    </source>
</evidence>
<evidence type="ECO:0000313" key="2">
    <source>
        <dbReference type="EMBL" id="GAA5142743.1"/>
    </source>
</evidence>